<feature type="compositionally biased region" description="Basic and acidic residues" evidence="1">
    <location>
        <begin position="465"/>
        <end position="474"/>
    </location>
</feature>
<proteinExistence type="predicted"/>
<dbReference type="OrthoDB" id="9775154at2"/>
<sequence>MSESATILQAQQRIRLWREDPIRFVVDNFEVEPDEWQRDALHLLGGPPKPNRKLCMKACTGPGKSASLAWVGWHRLACFAAKGEHPKGAALSITADNLKDNLWAELAKWRSRSPFLVDAFEWTKERIYAKDHPETWFLSARSFAKDADADAIGRALSGLHSQFPFILLDETGEMPAAVGKAAQQIFTGSPTDALVAQAGNPTSTAGLLYESCGSGSWPVITITADPEDPKRTPRVSKEHAQEMIDEHGRENPWVMATILGLFPPSGFNSMIGIDDLEKAQARHYRPEHYRAAPVILGVDVAREGDDKSVIARRQGQVLFPMDSMRIPDTTLVAARTSTEFDKHEADGLFVDETGGYGAGVVDDLRRRQYQPVGVKFGGSPIDARYFDKRSEMLFLACEWIRSVGAIPVDPDLREELLALRFTYQNDKFRVIPKDMIKKQLGRSPDKADALALTFAYPVIRRPRDPEGMPIEARHNAGQQAGEPYNPLS</sequence>
<name>A0A1A6Y683_STEMA</name>
<protein>
    <recommendedName>
        <fullName evidence="4">Terminase</fullName>
    </recommendedName>
</protein>
<feature type="region of interest" description="Disordered" evidence="1">
    <location>
        <begin position="465"/>
        <end position="488"/>
    </location>
</feature>
<reference evidence="2 3" key="1">
    <citation type="submission" date="2016-05" db="EMBL/GenBank/DDBJ databases">
        <title>Draft Genome Sequences of Stenotrophomonas maltophilia Strains Sm32COP, Sm41DVV, Sm46PAILV, SmF3, SmF22, SmSOFb1 and SmCVFa1, Isolated from Different Manures, in France.</title>
        <authorList>
            <person name="Nazaret S."/>
            <person name="Bodilis J."/>
        </authorList>
    </citation>
    <scope>NUCLEOTIDE SEQUENCE [LARGE SCALE GENOMIC DNA]</scope>
    <source>
        <strain evidence="2 3">Sm46PAILV</strain>
    </source>
</reference>
<evidence type="ECO:0000256" key="1">
    <source>
        <dbReference type="SAM" id="MobiDB-lite"/>
    </source>
</evidence>
<evidence type="ECO:0000313" key="2">
    <source>
        <dbReference type="EMBL" id="OBU70445.1"/>
    </source>
</evidence>
<dbReference type="Gene3D" id="3.30.420.240">
    <property type="match status" value="1"/>
</dbReference>
<dbReference type="RefSeq" id="WP_065197443.1">
    <property type="nucleotide sequence ID" value="NZ_LYVJ01000001.1"/>
</dbReference>
<dbReference type="EMBL" id="LYVJ01000001">
    <property type="protein sequence ID" value="OBU70445.1"/>
    <property type="molecule type" value="Genomic_DNA"/>
</dbReference>
<dbReference type="Proteomes" id="UP000092256">
    <property type="component" value="Unassembled WGS sequence"/>
</dbReference>
<evidence type="ECO:0000313" key="3">
    <source>
        <dbReference type="Proteomes" id="UP000092256"/>
    </source>
</evidence>
<gene>
    <name evidence="2" type="ORF">A9K58_00395</name>
</gene>
<evidence type="ECO:0008006" key="4">
    <source>
        <dbReference type="Google" id="ProtNLM"/>
    </source>
</evidence>
<accession>A0A1A6Y683</accession>
<organism evidence="2 3">
    <name type="scientific">Stenotrophomonas maltophilia</name>
    <name type="common">Pseudomonas maltophilia</name>
    <name type="synonym">Xanthomonas maltophilia</name>
    <dbReference type="NCBI Taxonomy" id="40324"/>
    <lineage>
        <taxon>Bacteria</taxon>
        <taxon>Pseudomonadati</taxon>
        <taxon>Pseudomonadota</taxon>
        <taxon>Gammaproteobacteria</taxon>
        <taxon>Lysobacterales</taxon>
        <taxon>Lysobacteraceae</taxon>
        <taxon>Stenotrophomonas</taxon>
        <taxon>Stenotrophomonas maltophilia group</taxon>
    </lineage>
</organism>
<comment type="caution">
    <text evidence="2">The sequence shown here is derived from an EMBL/GenBank/DDBJ whole genome shotgun (WGS) entry which is preliminary data.</text>
</comment>
<dbReference type="AlphaFoldDB" id="A0A1A6Y683"/>